<dbReference type="AlphaFoldDB" id="A0A1M6C2E5"/>
<sequence>MPIAHCILSPDLQPAENPPDLIGRWGKYAGKETSDMTVTFTRSEKQFGHPYAVIATLFLPSLWSASAMNALQTGLSEALAVCFSIEPAQILVMTSVIESGLVVEGGEVVMW</sequence>
<protein>
    <submittedName>
        <fullName evidence="1">Uncharacterized protein</fullName>
    </submittedName>
</protein>
<gene>
    <name evidence="1" type="ORF">VA7868_03929</name>
</gene>
<name>A0A1M6C2E5_9VIBR</name>
<dbReference type="Proteomes" id="UP000184608">
    <property type="component" value="Unassembled WGS sequence"/>
</dbReference>
<dbReference type="OrthoDB" id="1495423at2"/>
<reference evidence="1 2" key="1">
    <citation type="submission" date="2016-11" db="EMBL/GenBank/DDBJ databases">
        <authorList>
            <person name="Jaros S."/>
            <person name="Januszkiewicz K."/>
            <person name="Wedrychowicz H."/>
        </authorList>
    </citation>
    <scope>NUCLEOTIDE SEQUENCE [LARGE SCALE GENOMIC DNA]</scope>
    <source>
        <strain evidence="1 2">CECT 7868</strain>
    </source>
</reference>
<dbReference type="EMBL" id="FQXZ01000044">
    <property type="protein sequence ID" value="SHI55196.1"/>
    <property type="molecule type" value="Genomic_DNA"/>
</dbReference>
<accession>A0A1M6C2E5</accession>
<keyword evidence="2" id="KW-1185">Reference proteome</keyword>
<organism evidence="1 2">
    <name type="scientific">Vibrio aerogenes CECT 7868</name>
    <dbReference type="NCBI Taxonomy" id="1216006"/>
    <lineage>
        <taxon>Bacteria</taxon>
        <taxon>Pseudomonadati</taxon>
        <taxon>Pseudomonadota</taxon>
        <taxon>Gammaproteobacteria</taxon>
        <taxon>Vibrionales</taxon>
        <taxon>Vibrionaceae</taxon>
        <taxon>Vibrio</taxon>
    </lineage>
</organism>
<evidence type="ECO:0000313" key="1">
    <source>
        <dbReference type="EMBL" id="SHI55196.1"/>
    </source>
</evidence>
<evidence type="ECO:0000313" key="2">
    <source>
        <dbReference type="Proteomes" id="UP000184608"/>
    </source>
</evidence>
<dbReference type="RefSeq" id="WP_073605531.1">
    <property type="nucleotide sequence ID" value="NZ_FQXZ01000044.1"/>
</dbReference>
<proteinExistence type="predicted"/>